<sequence length="108" mass="11941">MASKRAHETDDEDGIDIGNGKTKRLKPAKKQTVQCFRQEYTTSYPVIRKSSQCRVLMCNRQESRPGEAVARFLLKPISYIFPTAITTPSGGAVASYDQQHGGALYSVS</sequence>
<proteinExistence type="predicted"/>
<reference evidence="2 3" key="1">
    <citation type="journal article" date="2023" name="Sci. Data">
        <title>Genome assembly of the Korean intertidal mud-creeper Batillaria attramentaria.</title>
        <authorList>
            <person name="Patra A.K."/>
            <person name="Ho P.T."/>
            <person name="Jun S."/>
            <person name="Lee S.J."/>
            <person name="Kim Y."/>
            <person name="Won Y.J."/>
        </authorList>
    </citation>
    <scope>NUCLEOTIDE SEQUENCE [LARGE SCALE GENOMIC DNA]</scope>
    <source>
        <strain evidence="2">Wonlab-2016</strain>
    </source>
</reference>
<organism evidence="2 3">
    <name type="scientific">Batillaria attramentaria</name>
    <dbReference type="NCBI Taxonomy" id="370345"/>
    <lineage>
        <taxon>Eukaryota</taxon>
        <taxon>Metazoa</taxon>
        <taxon>Spiralia</taxon>
        <taxon>Lophotrochozoa</taxon>
        <taxon>Mollusca</taxon>
        <taxon>Gastropoda</taxon>
        <taxon>Caenogastropoda</taxon>
        <taxon>Sorbeoconcha</taxon>
        <taxon>Cerithioidea</taxon>
        <taxon>Batillariidae</taxon>
        <taxon>Batillaria</taxon>
    </lineage>
</organism>
<keyword evidence="3" id="KW-1185">Reference proteome</keyword>
<name>A0ABD0LMK3_9CAEN</name>
<evidence type="ECO:0000313" key="2">
    <source>
        <dbReference type="EMBL" id="KAK7500428.1"/>
    </source>
</evidence>
<gene>
    <name evidence="2" type="ORF">BaRGS_00008335</name>
</gene>
<evidence type="ECO:0000313" key="3">
    <source>
        <dbReference type="Proteomes" id="UP001519460"/>
    </source>
</evidence>
<dbReference type="Proteomes" id="UP001519460">
    <property type="component" value="Unassembled WGS sequence"/>
</dbReference>
<protein>
    <submittedName>
        <fullName evidence="2">Uncharacterized protein</fullName>
    </submittedName>
</protein>
<accession>A0ABD0LMK3</accession>
<dbReference type="EMBL" id="JACVVK020000037">
    <property type="protein sequence ID" value="KAK7500428.1"/>
    <property type="molecule type" value="Genomic_DNA"/>
</dbReference>
<dbReference type="AlphaFoldDB" id="A0ABD0LMK3"/>
<comment type="caution">
    <text evidence="2">The sequence shown here is derived from an EMBL/GenBank/DDBJ whole genome shotgun (WGS) entry which is preliminary data.</text>
</comment>
<feature type="region of interest" description="Disordered" evidence="1">
    <location>
        <begin position="1"/>
        <end position="25"/>
    </location>
</feature>
<evidence type="ECO:0000256" key="1">
    <source>
        <dbReference type="SAM" id="MobiDB-lite"/>
    </source>
</evidence>